<dbReference type="InterPro" id="IPR033985">
    <property type="entry name" value="SusD-like_N"/>
</dbReference>
<evidence type="ECO:0000256" key="3">
    <source>
        <dbReference type="ARBA" id="ARBA00022729"/>
    </source>
</evidence>
<evidence type="ECO:0000256" key="4">
    <source>
        <dbReference type="ARBA" id="ARBA00023136"/>
    </source>
</evidence>
<evidence type="ECO:0000256" key="5">
    <source>
        <dbReference type="ARBA" id="ARBA00023237"/>
    </source>
</evidence>
<dbReference type="GO" id="GO:0009279">
    <property type="term" value="C:cell outer membrane"/>
    <property type="evidence" value="ECO:0007669"/>
    <property type="project" value="UniProtKB-SubCell"/>
</dbReference>
<keyword evidence="3 6" id="KW-0732">Signal</keyword>
<sequence>MITIKKYTIIASLLLMMTSCSLEETIYDNALSETFIKNDADVAFQLNGVYSFFTTFGGYKSNLTYPLLYGGDNIATTGSTQRAFTERTLPASNVYHATPWTTYYNTINNANALLELLETSQVVSQAVKNKAIGELYFLRAFSYFNLVRFYGGVPIRTQPTKGDSEFYSPRNSVEEVYALIFEDFKKAAQRCVLYSKQPSTESGRATKGAAQALLASAYLTYGNYHDLGGKPDQARIAYQSASIYADSVTASNEYALIENYANLWDVAQEKSAYKEVIFGIQHTRDALAASASSRGSELPYYLQPTTRNAICGNVTDGVGAGTLRIQPWFYDLYSTGEYTNDYRTEVSFLTSWTNTLTNRAYITYPKVRQAAETVESYPYVDKYKDPNGYQARNNENDLFIIRLSEVYLIKAEAENELNGPTALAYENFNRLRERARKANGTVRKTPENLATGLTKEQFRLKIYDERGLEFVGEGLRWFDSIRMRYVDNKRTMVQYRYEDFYPKLALKTAPSYNATTKVWAGGRVQPLNLVAFSPKFLLWAIPSAEIDANPKMTQNLGW</sequence>
<dbReference type="Pfam" id="PF14322">
    <property type="entry name" value="SusD-like_3"/>
    <property type="match status" value="1"/>
</dbReference>
<dbReference type="OrthoDB" id="5694214at2"/>
<dbReference type="Proteomes" id="UP000294850">
    <property type="component" value="Unassembled WGS sequence"/>
</dbReference>
<evidence type="ECO:0000259" key="8">
    <source>
        <dbReference type="Pfam" id="PF14322"/>
    </source>
</evidence>
<dbReference type="AlphaFoldDB" id="A0A4R5DL99"/>
<evidence type="ECO:0000256" key="6">
    <source>
        <dbReference type="SAM" id="SignalP"/>
    </source>
</evidence>
<dbReference type="RefSeq" id="WP_131959443.1">
    <property type="nucleotide sequence ID" value="NZ_SMFL01000005.1"/>
</dbReference>
<dbReference type="InterPro" id="IPR012944">
    <property type="entry name" value="SusD_RagB_dom"/>
</dbReference>
<proteinExistence type="inferred from homology"/>
<feature type="chain" id="PRO_5020818263" evidence="6">
    <location>
        <begin position="23"/>
        <end position="558"/>
    </location>
</feature>
<evidence type="ECO:0000259" key="7">
    <source>
        <dbReference type="Pfam" id="PF07980"/>
    </source>
</evidence>
<dbReference type="PROSITE" id="PS51257">
    <property type="entry name" value="PROKAR_LIPOPROTEIN"/>
    <property type="match status" value="1"/>
</dbReference>
<evidence type="ECO:0000313" key="9">
    <source>
        <dbReference type="EMBL" id="TDE14859.1"/>
    </source>
</evidence>
<reference evidence="9 10" key="1">
    <citation type="submission" date="2019-03" db="EMBL/GenBank/DDBJ databases">
        <title>Dyadobacter AR-3-6 sp. nov., isolated from arctic soil.</title>
        <authorList>
            <person name="Chaudhary D.K."/>
        </authorList>
    </citation>
    <scope>NUCLEOTIDE SEQUENCE [LARGE SCALE GENOMIC DNA]</scope>
    <source>
        <strain evidence="9 10">AR-3-6</strain>
    </source>
</reference>
<organism evidence="9 10">
    <name type="scientific">Dyadobacter psychrotolerans</name>
    <dbReference type="NCBI Taxonomy" id="2541721"/>
    <lineage>
        <taxon>Bacteria</taxon>
        <taxon>Pseudomonadati</taxon>
        <taxon>Bacteroidota</taxon>
        <taxon>Cytophagia</taxon>
        <taxon>Cytophagales</taxon>
        <taxon>Spirosomataceae</taxon>
        <taxon>Dyadobacter</taxon>
    </lineage>
</organism>
<keyword evidence="10" id="KW-1185">Reference proteome</keyword>
<feature type="signal peptide" evidence="6">
    <location>
        <begin position="1"/>
        <end position="22"/>
    </location>
</feature>
<protein>
    <submittedName>
        <fullName evidence="9">RagB/SusD family nutrient uptake outer membrane protein</fullName>
    </submittedName>
</protein>
<dbReference type="EMBL" id="SMFL01000005">
    <property type="protein sequence ID" value="TDE14859.1"/>
    <property type="molecule type" value="Genomic_DNA"/>
</dbReference>
<feature type="domain" description="RagB/SusD" evidence="7">
    <location>
        <begin position="274"/>
        <end position="558"/>
    </location>
</feature>
<dbReference type="InterPro" id="IPR011990">
    <property type="entry name" value="TPR-like_helical_dom_sf"/>
</dbReference>
<dbReference type="Pfam" id="PF07980">
    <property type="entry name" value="SusD_RagB"/>
    <property type="match status" value="1"/>
</dbReference>
<dbReference type="CDD" id="cd08977">
    <property type="entry name" value="SusD"/>
    <property type="match status" value="1"/>
</dbReference>
<dbReference type="SUPFAM" id="SSF48452">
    <property type="entry name" value="TPR-like"/>
    <property type="match status" value="1"/>
</dbReference>
<comment type="caution">
    <text evidence="9">The sequence shown here is derived from an EMBL/GenBank/DDBJ whole genome shotgun (WGS) entry which is preliminary data.</text>
</comment>
<comment type="subcellular location">
    <subcellularLocation>
        <location evidence="1">Cell outer membrane</location>
    </subcellularLocation>
</comment>
<feature type="domain" description="SusD-like N-terminal" evidence="8">
    <location>
        <begin position="72"/>
        <end position="219"/>
    </location>
</feature>
<dbReference type="Gene3D" id="1.25.40.390">
    <property type="match status" value="1"/>
</dbReference>
<accession>A0A4R5DL99</accession>
<evidence type="ECO:0000256" key="1">
    <source>
        <dbReference type="ARBA" id="ARBA00004442"/>
    </source>
</evidence>
<evidence type="ECO:0000313" key="10">
    <source>
        <dbReference type="Proteomes" id="UP000294850"/>
    </source>
</evidence>
<evidence type="ECO:0000256" key="2">
    <source>
        <dbReference type="ARBA" id="ARBA00006275"/>
    </source>
</evidence>
<keyword evidence="4" id="KW-0472">Membrane</keyword>
<comment type="similarity">
    <text evidence="2">Belongs to the SusD family.</text>
</comment>
<gene>
    <name evidence="9" type="ORF">E0F88_16910</name>
</gene>
<keyword evidence="5" id="KW-0998">Cell outer membrane</keyword>
<name>A0A4R5DL99_9BACT</name>